<dbReference type="GO" id="GO:0000976">
    <property type="term" value="F:transcription cis-regulatory region binding"/>
    <property type="evidence" value="ECO:0007669"/>
    <property type="project" value="UniProtKB-ARBA"/>
</dbReference>
<comment type="similarity">
    <text evidence="2">Belongs to the bZIP family.</text>
</comment>
<dbReference type="GO" id="GO:0006351">
    <property type="term" value="P:DNA-templated transcription"/>
    <property type="evidence" value="ECO:0007669"/>
    <property type="project" value="InterPro"/>
</dbReference>
<dbReference type="EMBL" id="JAXIOK010000004">
    <property type="protein sequence ID" value="KAK4772891.1"/>
    <property type="molecule type" value="Genomic_DNA"/>
</dbReference>
<feature type="coiled-coil region" evidence="8">
    <location>
        <begin position="204"/>
        <end position="231"/>
    </location>
</feature>
<feature type="domain" description="BZIP" evidence="10">
    <location>
        <begin position="183"/>
        <end position="227"/>
    </location>
</feature>
<gene>
    <name evidence="12" type="ORF">SAY87_027910</name>
</gene>
<evidence type="ECO:0000256" key="3">
    <source>
        <dbReference type="ARBA" id="ARBA00023015"/>
    </source>
</evidence>
<evidence type="ECO:0000313" key="13">
    <source>
        <dbReference type="Proteomes" id="UP001345219"/>
    </source>
</evidence>
<feature type="compositionally biased region" description="Polar residues" evidence="9">
    <location>
        <begin position="167"/>
        <end position="178"/>
    </location>
</feature>
<keyword evidence="8" id="KW-0175">Coiled coil</keyword>
<dbReference type="PANTHER" id="PTHR45693:SF13">
    <property type="entry name" value="TRANSCRIPTION FACTOR TGA10"/>
    <property type="match status" value="1"/>
</dbReference>
<evidence type="ECO:0000256" key="2">
    <source>
        <dbReference type="ARBA" id="ARBA00007163"/>
    </source>
</evidence>
<protein>
    <submittedName>
        <fullName evidence="12">Uncharacterized protein</fullName>
    </submittedName>
</protein>
<dbReference type="AlphaFoldDB" id="A0AAN7QP36"/>
<dbReference type="FunFam" id="1.20.5.170:FF:000019">
    <property type="entry name" value="BZIP family transcription factor"/>
    <property type="match status" value="1"/>
</dbReference>
<dbReference type="Proteomes" id="UP001345219">
    <property type="component" value="Chromosome 22"/>
</dbReference>
<organism evidence="12 13">
    <name type="scientific">Trapa incisa</name>
    <dbReference type="NCBI Taxonomy" id="236973"/>
    <lineage>
        <taxon>Eukaryota</taxon>
        <taxon>Viridiplantae</taxon>
        <taxon>Streptophyta</taxon>
        <taxon>Embryophyta</taxon>
        <taxon>Tracheophyta</taxon>
        <taxon>Spermatophyta</taxon>
        <taxon>Magnoliopsida</taxon>
        <taxon>eudicotyledons</taxon>
        <taxon>Gunneridae</taxon>
        <taxon>Pentapetalae</taxon>
        <taxon>rosids</taxon>
        <taxon>malvids</taxon>
        <taxon>Myrtales</taxon>
        <taxon>Lythraceae</taxon>
        <taxon>Trapa</taxon>
    </lineage>
</organism>
<dbReference type="GO" id="GO:0003700">
    <property type="term" value="F:DNA-binding transcription factor activity"/>
    <property type="evidence" value="ECO:0007669"/>
    <property type="project" value="InterPro"/>
</dbReference>
<name>A0AAN7QP36_9MYRT</name>
<comment type="caution">
    <text evidence="12">The sequence shown here is derived from an EMBL/GenBank/DDBJ whole genome shotgun (WGS) entry which is preliminary data.</text>
</comment>
<dbReference type="CDD" id="cd14708">
    <property type="entry name" value="bZIP_HBP1b-like"/>
    <property type="match status" value="1"/>
</dbReference>
<dbReference type="Gene3D" id="1.20.5.170">
    <property type="match status" value="1"/>
</dbReference>
<feature type="region of interest" description="Disordered" evidence="9">
    <location>
        <begin position="28"/>
        <end position="47"/>
    </location>
</feature>
<evidence type="ECO:0000256" key="9">
    <source>
        <dbReference type="SAM" id="MobiDB-lite"/>
    </source>
</evidence>
<dbReference type="SUPFAM" id="SSF57959">
    <property type="entry name" value="Leucine zipper domain"/>
    <property type="match status" value="1"/>
</dbReference>
<dbReference type="InterPro" id="IPR046347">
    <property type="entry name" value="bZIP_sf"/>
</dbReference>
<dbReference type="PROSITE" id="PS50217">
    <property type="entry name" value="BZIP"/>
    <property type="match status" value="1"/>
</dbReference>
<dbReference type="PROSITE" id="PS00036">
    <property type="entry name" value="BZIP_BASIC"/>
    <property type="match status" value="1"/>
</dbReference>
<feature type="region of interest" description="Disordered" evidence="9">
    <location>
        <begin position="87"/>
        <end position="188"/>
    </location>
</feature>
<evidence type="ECO:0000313" key="12">
    <source>
        <dbReference type="EMBL" id="KAK4772891.1"/>
    </source>
</evidence>
<keyword evidence="13" id="KW-1185">Reference proteome</keyword>
<comment type="subcellular location">
    <subcellularLocation>
        <location evidence="1">Nucleus</location>
    </subcellularLocation>
</comment>
<dbReference type="PANTHER" id="PTHR45693">
    <property type="entry name" value="TRANSCRIPTION FACTOR TGA9"/>
    <property type="match status" value="1"/>
</dbReference>
<dbReference type="Pfam" id="PF00170">
    <property type="entry name" value="bZIP_1"/>
    <property type="match status" value="1"/>
</dbReference>
<dbReference type="Pfam" id="PF14144">
    <property type="entry name" value="DOG1"/>
    <property type="match status" value="1"/>
</dbReference>
<reference evidence="12 13" key="1">
    <citation type="journal article" date="2023" name="Hortic Res">
        <title>Pangenome of water caltrop reveals structural variations and asymmetric subgenome divergence after allopolyploidization.</title>
        <authorList>
            <person name="Zhang X."/>
            <person name="Chen Y."/>
            <person name="Wang L."/>
            <person name="Yuan Y."/>
            <person name="Fang M."/>
            <person name="Shi L."/>
            <person name="Lu R."/>
            <person name="Comes H.P."/>
            <person name="Ma Y."/>
            <person name="Chen Y."/>
            <person name="Huang G."/>
            <person name="Zhou Y."/>
            <person name="Zheng Z."/>
            <person name="Qiu Y."/>
        </authorList>
    </citation>
    <scope>NUCLEOTIDE SEQUENCE [LARGE SCALE GENOMIC DNA]</scope>
    <source>
        <tissue evidence="12">Roots</tissue>
    </source>
</reference>
<proteinExistence type="inferred from homology"/>
<keyword evidence="4" id="KW-0238">DNA-binding</keyword>
<accession>A0AAN7QP36</accession>
<evidence type="ECO:0000259" key="11">
    <source>
        <dbReference type="PROSITE" id="PS51806"/>
    </source>
</evidence>
<evidence type="ECO:0000256" key="4">
    <source>
        <dbReference type="ARBA" id="ARBA00023125"/>
    </source>
</evidence>
<dbReference type="InterPro" id="IPR004827">
    <property type="entry name" value="bZIP"/>
</dbReference>
<dbReference type="GO" id="GO:0005634">
    <property type="term" value="C:nucleus"/>
    <property type="evidence" value="ECO:0007669"/>
    <property type="project" value="UniProtKB-SubCell"/>
</dbReference>
<dbReference type="PROSITE" id="PS51806">
    <property type="entry name" value="DOG1"/>
    <property type="match status" value="1"/>
</dbReference>
<keyword evidence="5" id="KW-0010">Activator</keyword>
<dbReference type="InterPro" id="IPR025422">
    <property type="entry name" value="TGA_domain"/>
</dbReference>
<evidence type="ECO:0000256" key="7">
    <source>
        <dbReference type="ARBA" id="ARBA00023242"/>
    </source>
</evidence>
<evidence type="ECO:0000259" key="10">
    <source>
        <dbReference type="PROSITE" id="PS50217"/>
    </source>
</evidence>
<keyword evidence="6" id="KW-0804">Transcription</keyword>
<evidence type="ECO:0000256" key="6">
    <source>
        <dbReference type="ARBA" id="ARBA00023163"/>
    </source>
</evidence>
<dbReference type="SMART" id="SM00338">
    <property type="entry name" value="BRLZ"/>
    <property type="match status" value="1"/>
</dbReference>
<keyword evidence="7" id="KW-0539">Nucleus</keyword>
<evidence type="ECO:0000256" key="5">
    <source>
        <dbReference type="ARBA" id="ARBA00023159"/>
    </source>
</evidence>
<feature type="compositionally biased region" description="Polar residues" evidence="9">
    <location>
        <begin position="142"/>
        <end position="151"/>
    </location>
</feature>
<keyword evidence="3" id="KW-0805">Transcription regulation</keyword>
<sequence length="481" mass="53581">MASSGYNHKASANQHLISSQIHHAPPLQHQQLQDGHQHQGLLQSSASSSTITTSNNFIGKDAQGAYELGELDQSLFLYFDGQEIPSEQRQGGEMKPPTLNIFPSQPMHVEPSNNNKGSVGGLLVVNSPSINNSKRPREPSMQLGNTGNEATPSYPRPAKMMKKEGSSKGTASSSQQDGNKIPNPKTLRRLAQNREAARKSRLRKKAYIQQLESSRIKLTQLEQELQRVRSQGLVIGGGSLMATEEGFPVGMGSISSDAAQFDINYTRWLEDHRCLMWELRAAARNDHFPENELRLLVDSCLAHYDVMINLKSEVAKSDVVHLFSGMWKTPAERCFMWVGGFRPSELIKVILSQIEPLTQQQIIGLCGLQQSMQQAEEALSQELEAMYRSVSEAITSDWLSSPPIPNMASSYMGQMMVVAMNKLSTLEGFLRQADGLRQQTIHRLPQILTTRQAAGCLIAISEYFNRLRTLSSLWVTRPRHD</sequence>
<feature type="domain" description="DOG1" evidence="11">
    <location>
        <begin position="258"/>
        <end position="477"/>
    </location>
</feature>
<evidence type="ECO:0000256" key="8">
    <source>
        <dbReference type="SAM" id="Coils"/>
    </source>
</evidence>
<evidence type="ECO:0000256" key="1">
    <source>
        <dbReference type="ARBA" id="ARBA00004123"/>
    </source>
</evidence>